<feature type="region of interest" description="Disordered" evidence="1">
    <location>
        <begin position="1038"/>
        <end position="1136"/>
    </location>
</feature>
<sequence>MPSLFSRSRTNSTPKKHSLNTPEPSGAFDEFGRVSSRLSNFAAGVGSPSPASKKDKKKAKEQEKRLRTLSTTRERAEYDQGNDAPLSPFPDGTFLPLNLERPRNELGAIEYPKEHDYGFLSYERHVVLGLEQVARLVEVVSEELGTRGGITTPFIFSTTALDISSSAIKRLIRTFLNTCMINSGLAAEEAETRWREEARFAEPHELGMCLRWGLARVVRSVGGQDVRGLISWEHYIEFRDSEGVLGYPPAHFATFLPTLVPPLQSIIITVLTLLSRLTANSTTSGHTPPTLSPLFGPLMFGLGPATLAFHHTYIHYLRAVNAMEHILLAFIRWQDSPRISSNDPQGALNLSGSAAALGVPTRLKEWIKGYPSMLPFLQEVAKNQKPQARRGARTVRVMSVRRNVRMYSPDLVKSAATWAHRNRSMGPVTGENGLAVSKEWERVAPPTLKLPPRYSEAYKKRMDMPAHFHPETGPGSALSSPPVSNAPSYSSNTSSGTSASLLGDQDYFGLGLGGREGEDRFRSLTDLRWGEFESMGFSGLGDEKKLQFDLTESARTERTAKRATLSWNDFSSAGFTRSDAPLSATLQFSSPVSKTISSWPTHNAEMSKKLKKTQKALPAFGWDTEPVVGNEEVIEEAFVDVFCDLVYGGGWMDLERYEELDRDCNWALVEFKSLPPSRTTASGGSDPRTSTTLILFEEFVPLEYRQQLAVTSSTRRRLPSLFSQSGKSKQWKQAATLNGRPYVVGHVPRSPSYREVEFEGLLRGGSATKVISLGSKASMRAPPSRALSTVSNAIPEVPSASRTVGISSPLYVPTLEVPSGSKSEEMHSDSTMSPSMSSTKRMSRFRLPGGIPVPSPGGSRKTGMVPAEYSSVDFETRLASYSDDEYNGVMESEAVKQKRRQSKDDAWVDILVGTQSRRIGGQDAELTSAERRRGLRGRRSDPEMASMEVAQVLAAVRDRTPTPPSVHERVDQDYGLDYFHDQDVDEIETVPRTSEARTEDDTIDYSAELDLDDEALDDEVDQPVISARHMARQQRRLGYFDLHPERRPQPVDPPEDDPRDRLAYDDESADEMDEDNPPEHSQLPTVTPRKLPTPPSPRVAPETPVPVTNEHQLEPLTNTTQNGNGSHEPKPATPSKTAALIEMYRERERGVPSKPTGPIPAPIPVVIAPLQPSRLPVRTASLPKEAALPTQELPVATPSPKPLSNPSPSLETGLIEPPRVALDETGRASPARYVHGAPLHNVLEEEEEEV</sequence>
<feature type="compositionally biased region" description="Polar residues" evidence="1">
    <location>
        <begin position="1115"/>
        <end position="1125"/>
    </location>
</feature>
<evidence type="ECO:0000259" key="2">
    <source>
        <dbReference type="Pfam" id="PF08101"/>
    </source>
</evidence>
<reference evidence="3" key="1">
    <citation type="submission" date="2020-11" db="EMBL/GenBank/DDBJ databases">
        <authorList>
            <consortium name="DOE Joint Genome Institute"/>
            <person name="Ahrendt S."/>
            <person name="Riley R."/>
            <person name="Andreopoulos W."/>
            <person name="Labutti K."/>
            <person name="Pangilinan J."/>
            <person name="Ruiz-Duenas F.J."/>
            <person name="Barrasa J.M."/>
            <person name="Sanchez-Garcia M."/>
            <person name="Camarero S."/>
            <person name="Miyauchi S."/>
            <person name="Serrano A."/>
            <person name="Linde D."/>
            <person name="Babiker R."/>
            <person name="Drula E."/>
            <person name="Ayuso-Fernandez I."/>
            <person name="Pacheco R."/>
            <person name="Padilla G."/>
            <person name="Ferreira P."/>
            <person name="Barriuso J."/>
            <person name="Kellner H."/>
            <person name="Castanera R."/>
            <person name="Alfaro M."/>
            <person name="Ramirez L."/>
            <person name="Pisabarro A.G."/>
            <person name="Kuo A."/>
            <person name="Tritt A."/>
            <person name="Lipzen A."/>
            <person name="He G."/>
            <person name="Yan M."/>
            <person name="Ng V."/>
            <person name="Cullen D."/>
            <person name="Martin F."/>
            <person name="Rosso M.-N."/>
            <person name="Henrissat B."/>
            <person name="Hibbett D."/>
            <person name="Martinez A.T."/>
            <person name="Grigoriev I.V."/>
        </authorList>
    </citation>
    <scope>NUCLEOTIDE SEQUENCE</scope>
    <source>
        <strain evidence="3">CBS 247.69</strain>
    </source>
</reference>
<feature type="region of interest" description="Disordered" evidence="1">
    <location>
        <begin position="465"/>
        <end position="497"/>
    </location>
</feature>
<feature type="region of interest" description="Disordered" evidence="1">
    <location>
        <begin position="817"/>
        <end position="865"/>
    </location>
</feature>
<dbReference type="InterPro" id="IPR037508">
    <property type="entry name" value="Msb1/Mug8"/>
</dbReference>
<name>A0A9P5YDB5_9AGAR</name>
<dbReference type="PANTHER" id="PTHR28093:SF1">
    <property type="entry name" value="MORPHOGENESIS-RELATED PROTEIN MSB1"/>
    <property type="match status" value="1"/>
</dbReference>
<dbReference type="PANTHER" id="PTHR28093">
    <property type="entry name" value="MORPHOGENESIS-RELATED PROTEIN MSB1"/>
    <property type="match status" value="1"/>
</dbReference>
<feature type="region of interest" description="Disordered" evidence="1">
    <location>
        <begin position="1183"/>
        <end position="1250"/>
    </location>
</feature>
<feature type="compositionally biased region" description="Low complexity" evidence="1">
    <location>
        <begin position="485"/>
        <end position="497"/>
    </location>
</feature>
<organism evidence="3 4">
    <name type="scientific">Collybia nuda</name>
    <dbReference type="NCBI Taxonomy" id="64659"/>
    <lineage>
        <taxon>Eukaryota</taxon>
        <taxon>Fungi</taxon>
        <taxon>Dikarya</taxon>
        <taxon>Basidiomycota</taxon>
        <taxon>Agaricomycotina</taxon>
        <taxon>Agaricomycetes</taxon>
        <taxon>Agaricomycetidae</taxon>
        <taxon>Agaricales</taxon>
        <taxon>Tricholomatineae</taxon>
        <taxon>Clitocybaceae</taxon>
        <taxon>Collybia</taxon>
    </lineage>
</organism>
<gene>
    <name evidence="3" type="ORF">BDZ94DRAFT_1157316</name>
</gene>
<feature type="compositionally biased region" description="Low complexity" evidence="1">
    <location>
        <begin position="848"/>
        <end position="859"/>
    </location>
</feature>
<proteinExistence type="predicted"/>
<dbReference type="Proteomes" id="UP000807353">
    <property type="component" value="Unassembled WGS sequence"/>
</dbReference>
<feature type="compositionally biased region" description="Low complexity" evidence="1">
    <location>
        <begin position="829"/>
        <end position="840"/>
    </location>
</feature>
<evidence type="ECO:0000313" key="4">
    <source>
        <dbReference type="Proteomes" id="UP000807353"/>
    </source>
</evidence>
<feature type="region of interest" description="Disordered" evidence="1">
    <location>
        <begin position="991"/>
        <end position="1013"/>
    </location>
</feature>
<comment type="caution">
    <text evidence="3">The sequence shown here is derived from an EMBL/GenBank/DDBJ whole genome shotgun (WGS) entry which is preliminary data.</text>
</comment>
<feature type="domain" description="Meiotically up-regulated protein Msb1/Mug8" evidence="2">
    <location>
        <begin position="131"/>
        <end position="332"/>
    </location>
</feature>
<feature type="region of interest" description="Disordered" evidence="1">
    <location>
        <begin position="1"/>
        <end position="89"/>
    </location>
</feature>
<feature type="compositionally biased region" description="Basic and acidic residues" evidence="1">
    <location>
        <begin position="58"/>
        <end position="78"/>
    </location>
</feature>
<accession>A0A9P5YDB5</accession>
<feature type="compositionally biased region" description="Acidic residues" evidence="1">
    <location>
        <begin position="1065"/>
        <end position="1076"/>
    </location>
</feature>
<dbReference type="Pfam" id="PF08101">
    <property type="entry name" value="Msb1-Mug8_dom"/>
    <property type="match status" value="1"/>
</dbReference>
<keyword evidence="4" id="KW-1185">Reference proteome</keyword>
<feature type="compositionally biased region" description="Acidic residues" evidence="1">
    <location>
        <begin position="1001"/>
        <end position="1013"/>
    </location>
</feature>
<protein>
    <recommendedName>
        <fullName evidence="2">Meiotically up-regulated protein Msb1/Mug8 domain-containing protein</fullName>
    </recommendedName>
</protein>
<feature type="compositionally biased region" description="Polar residues" evidence="1">
    <location>
        <begin position="1"/>
        <end position="23"/>
    </location>
</feature>
<evidence type="ECO:0000313" key="3">
    <source>
        <dbReference type="EMBL" id="KAF9466768.1"/>
    </source>
</evidence>
<dbReference type="OrthoDB" id="3362494at2759"/>
<dbReference type="AlphaFoldDB" id="A0A9P5YDB5"/>
<evidence type="ECO:0000256" key="1">
    <source>
        <dbReference type="SAM" id="MobiDB-lite"/>
    </source>
</evidence>
<feature type="compositionally biased region" description="Basic and acidic residues" evidence="1">
    <location>
        <begin position="928"/>
        <end position="942"/>
    </location>
</feature>
<dbReference type="EMBL" id="MU150240">
    <property type="protein sequence ID" value="KAF9466768.1"/>
    <property type="molecule type" value="Genomic_DNA"/>
</dbReference>
<dbReference type="InterPro" id="IPR012965">
    <property type="entry name" value="Msb1/Mug8_dom"/>
</dbReference>
<feature type="region of interest" description="Disordered" evidence="1">
    <location>
        <begin position="919"/>
        <end position="942"/>
    </location>
</feature>